<dbReference type="PROSITE" id="PS50240">
    <property type="entry name" value="TRYPSIN_DOM"/>
    <property type="match status" value="1"/>
</dbReference>
<dbReference type="GeneID" id="112053454"/>
<feature type="chain" id="PRO_5026961621" evidence="3">
    <location>
        <begin position="23"/>
        <end position="437"/>
    </location>
</feature>
<dbReference type="InterPro" id="IPR001254">
    <property type="entry name" value="Trypsin_dom"/>
</dbReference>
<evidence type="ECO:0000256" key="1">
    <source>
        <dbReference type="ARBA" id="ARBA00023157"/>
    </source>
</evidence>
<dbReference type="GO" id="GO:0004252">
    <property type="term" value="F:serine-type endopeptidase activity"/>
    <property type="evidence" value="ECO:0007669"/>
    <property type="project" value="InterPro"/>
</dbReference>
<protein>
    <submittedName>
        <fullName evidence="6">Phenoloxidase-activating factor 2</fullName>
    </submittedName>
</protein>
<dbReference type="PANTHER" id="PTHR24256">
    <property type="entry name" value="TRYPTASE-RELATED"/>
    <property type="match status" value="1"/>
</dbReference>
<dbReference type="PRINTS" id="PR00722">
    <property type="entry name" value="CHYMOTRYPSIN"/>
</dbReference>
<dbReference type="SMART" id="SM00020">
    <property type="entry name" value="Tryp_SPc"/>
    <property type="match status" value="1"/>
</dbReference>
<evidence type="ECO:0000256" key="2">
    <source>
        <dbReference type="ARBA" id="ARBA00024195"/>
    </source>
</evidence>
<keyword evidence="3" id="KW-0732">Signal</keyword>
<comment type="similarity">
    <text evidence="2">Belongs to the peptidase S1 family. CLIP subfamily.</text>
</comment>
<dbReference type="InterPro" id="IPR051487">
    <property type="entry name" value="Ser/Thr_Proteases_Immune/Dev"/>
</dbReference>
<dbReference type="SUPFAM" id="SSF50494">
    <property type="entry name" value="Trypsin-like serine proteases"/>
    <property type="match status" value="1"/>
</dbReference>
<dbReference type="InterPro" id="IPR041515">
    <property type="entry name" value="PPAF-2-like_Clip"/>
</dbReference>
<dbReference type="InterPro" id="IPR001314">
    <property type="entry name" value="Peptidase_S1A"/>
</dbReference>
<dbReference type="Pfam" id="PF18322">
    <property type="entry name" value="CLIP_1"/>
    <property type="match status" value="1"/>
</dbReference>
<evidence type="ECO:0000256" key="3">
    <source>
        <dbReference type="SAM" id="SignalP"/>
    </source>
</evidence>
<dbReference type="Gene3D" id="2.40.10.10">
    <property type="entry name" value="Trypsin-like serine proteases"/>
    <property type="match status" value="2"/>
</dbReference>
<dbReference type="CDD" id="cd00190">
    <property type="entry name" value="Tryp_SPc"/>
    <property type="match status" value="1"/>
</dbReference>
<gene>
    <name evidence="6" type="primary">LOC112053454</name>
</gene>
<feature type="signal peptide" evidence="3">
    <location>
        <begin position="1"/>
        <end position="22"/>
    </location>
</feature>
<dbReference type="RefSeq" id="XP_023948630.1">
    <property type="nucleotide sequence ID" value="XM_024092862.2"/>
</dbReference>
<reference evidence="6" key="1">
    <citation type="submission" date="2025-08" db="UniProtKB">
        <authorList>
            <consortium name="RefSeq"/>
        </authorList>
    </citation>
    <scope>IDENTIFICATION</scope>
</reference>
<dbReference type="GO" id="GO:0006508">
    <property type="term" value="P:proteolysis"/>
    <property type="evidence" value="ECO:0007669"/>
    <property type="project" value="InterPro"/>
</dbReference>
<keyword evidence="1" id="KW-1015">Disulfide bond</keyword>
<evidence type="ECO:0000313" key="5">
    <source>
        <dbReference type="Proteomes" id="UP001652582"/>
    </source>
</evidence>
<name>A0A6J1NLJ2_BICAN</name>
<dbReference type="Pfam" id="PF00089">
    <property type="entry name" value="Trypsin"/>
    <property type="match status" value="1"/>
</dbReference>
<dbReference type="InterPro" id="IPR009003">
    <property type="entry name" value="Peptidase_S1_PA"/>
</dbReference>
<sequence length="437" mass="49121">MVFSRMRFTILTVLLVASSVSGWVRQRTRRQSNGLNPANEYNERPCETEEGEAGVCVYYYQCDIATRTVIGDGTTLIDMRSATRECPTYLEICCQAKDRITEESSERNKQGATYSDKIDPYKLSETQQMFDIEDMNFLETLDNLSKNTSFTEECGWNDPSLFVFQPPNQDVSDRGVYANYGEFPWMVALLRKSNTMVWVQNDYMGGGAIIHPSVVVTAQHKLRKIKAHELKCRAGEWDTEIDKEQFSIQERDADRFVSHERYFGASLLNDIALIFLKAPFDLGVPHIGPACLARGIPDNTATCFSMGWGKIDLVNEVDAKILKKVKLPLVEHDRCQELLHTKTRFRHIPNFVLDASLTCAGGEENIDVCQGDGGSALVCSIGHREGKMRYAVVGLVAYGLECGKRDVPGVYVNVPHLADWVDRQMRAAGLGTDSYSF</sequence>
<feature type="domain" description="Peptidase S1" evidence="4">
    <location>
        <begin position="175"/>
        <end position="426"/>
    </location>
</feature>
<dbReference type="AlphaFoldDB" id="A0A6J1NLJ2"/>
<accession>A0A6J1NLJ2</accession>
<dbReference type="OrthoDB" id="6261922at2759"/>
<organism evidence="5 6">
    <name type="scientific">Bicyclus anynana</name>
    <name type="common">Squinting bush brown butterfly</name>
    <dbReference type="NCBI Taxonomy" id="110368"/>
    <lineage>
        <taxon>Eukaryota</taxon>
        <taxon>Metazoa</taxon>
        <taxon>Ecdysozoa</taxon>
        <taxon>Arthropoda</taxon>
        <taxon>Hexapoda</taxon>
        <taxon>Insecta</taxon>
        <taxon>Pterygota</taxon>
        <taxon>Neoptera</taxon>
        <taxon>Endopterygota</taxon>
        <taxon>Lepidoptera</taxon>
        <taxon>Glossata</taxon>
        <taxon>Ditrysia</taxon>
        <taxon>Papilionoidea</taxon>
        <taxon>Nymphalidae</taxon>
        <taxon>Satyrinae</taxon>
        <taxon>Satyrini</taxon>
        <taxon>Mycalesina</taxon>
        <taxon>Bicyclus</taxon>
    </lineage>
</organism>
<dbReference type="Proteomes" id="UP001652582">
    <property type="component" value="Chromosome 26"/>
</dbReference>
<proteinExistence type="inferred from homology"/>
<evidence type="ECO:0000259" key="4">
    <source>
        <dbReference type="PROSITE" id="PS50240"/>
    </source>
</evidence>
<dbReference type="InterPro" id="IPR043504">
    <property type="entry name" value="Peptidase_S1_PA_chymotrypsin"/>
</dbReference>
<keyword evidence="5" id="KW-1185">Reference proteome</keyword>
<dbReference type="KEGG" id="bany:112053454"/>
<evidence type="ECO:0000313" key="6">
    <source>
        <dbReference type="RefSeq" id="XP_023948630.1"/>
    </source>
</evidence>